<dbReference type="CDD" id="cd13578">
    <property type="entry name" value="PBP2_Bug27"/>
    <property type="match status" value="1"/>
</dbReference>
<dbReference type="InterPro" id="IPR005064">
    <property type="entry name" value="BUG"/>
</dbReference>
<organism evidence="2 3">
    <name type="scientific">Ramlibacter aurantiacus</name>
    <dbReference type="NCBI Taxonomy" id="2801330"/>
    <lineage>
        <taxon>Bacteria</taxon>
        <taxon>Pseudomonadati</taxon>
        <taxon>Pseudomonadota</taxon>
        <taxon>Betaproteobacteria</taxon>
        <taxon>Burkholderiales</taxon>
        <taxon>Comamonadaceae</taxon>
        <taxon>Ramlibacter</taxon>
    </lineage>
</organism>
<evidence type="ECO:0000313" key="2">
    <source>
        <dbReference type="EMBL" id="MBL0422629.1"/>
    </source>
</evidence>
<dbReference type="Gene3D" id="3.40.190.10">
    <property type="entry name" value="Periplasmic binding protein-like II"/>
    <property type="match status" value="1"/>
</dbReference>
<accession>A0A937D3G2</accession>
<dbReference type="InterPro" id="IPR042100">
    <property type="entry name" value="Bug_dom1"/>
</dbReference>
<dbReference type="Pfam" id="PF03401">
    <property type="entry name" value="TctC"/>
    <property type="match status" value="1"/>
</dbReference>
<dbReference type="PIRSF" id="PIRSF017082">
    <property type="entry name" value="YflP"/>
    <property type="match status" value="1"/>
</dbReference>
<comment type="similarity">
    <text evidence="1">Belongs to the UPF0065 (bug) family.</text>
</comment>
<evidence type="ECO:0000256" key="1">
    <source>
        <dbReference type="ARBA" id="ARBA00006987"/>
    </source>
</evidence>
<dbReference type="RefSeq" id="WP_201685736.1">
    <property type="nucleotide sequence ID" value="NZ_JAEQNA010000009.1"/>
</dbReference>
<keyword evidence="3" id="KW-1185">Reference proteome</keyword>
<name>A0A937D3G2_9BURK</name>
<dbReference type="AlphaFoldDB" id="A0A937D3G2"/>
<comment type="caution">
    <text evidence="2">The sequence shown here is derived from an EMBL/GenBank/DDBJ whole genome shotgun (WGS) entry which is preliminary data.</text>
</comment>
<dbReference type="Gene3D" id="3.40.190.150">
    <property type="entry name" value="Bordetella uptake gene, domain 1"/>
    <property type="match status" value="1"/>
</dbReference>
<reference evidence="2" key="1">
    <citation type="submission" date="2021-01" db="EMBL/GenBank/DDBJ databases">
        <title>Ramlibacter sp. strain AW1 16S ribosomal RNA gene Genome sequencing and assembly.</title>
        <authorList>
            <person name="Kang M."/>
        </authorList>
    </citation>
    <scope>NUCLEOTIDE SEQUENCE</scope>
    <source>
        <strain evidence="2">AW1</strain>
    </source>
</reference>
<dbReference type="SUPFAM" id="SSF53850">
    <property type="entry name" value="Periplasmic binding protein-like II"/>
    <property type="match status" value="1"/>
</dbReference>
<dbReference type="EMBL" id="JAEQNA010000009">
    <property type="protein sequence ID" value="MBL0422629.1"/>
    <property type="molecule type" value="Genomic_DNA"/>
</dbReference>
<proteinExistence type="inferred from homology"/>
<gene>
    <name evidence="2" type="ORF">JI739_19995</name>
</gene>
<dbReference type="PANTHER" id="PTHR42928">
    <property type="entry name" value="TRICARBOXYLATE-BINDING PROTEIN"/>
    <property type="match status" value="1"/>
</dbReference>
<sequence length="338" mass="35235">MTMRLRTGAEKSTGVHQPRLLRRAVLALALLGATTGSMAAGFPERPIRLVVAFPPGGGVDVAARLIGERVSRKLNQPVVVENLPGAAGNIGTDRVVKSKADGYTLLFASIANGINPSLYARLPFNPERDLAPVSLLSTSPYVLMANPASGISSISDLKKHSESTPGGVQFASAGSGSGSHLFMELLRATLKVPMTHVPYKGAAPAMNDVLGGQVPVVFDSIITGLPLIKAGKVKALGLSTQTRSAVAPEISTLHELGVTGYNATSWFGVFAPAGTPSEVVSTLSVAFAEAVKDPATAAKMRELGSDPVGSDPETLARFFANEVSTWRKLVRDIGVTLD</sequence>
<dbReference type="Proteomes" id="UP000613011">
    <property type="component" value="Unassembled WGS sequence"/>
</dbReference>
<protein>
    <submittedName>
        <fullName evidence="2">Tripartite tricarboxylate transporter substrate binding protein</fullName>
    </submittedName>
</protein>
<dbReference type="PANTHER" id="PTHR42928:SF5">
    <property type="entry name" value="BLR1237 PROTEIN"/>
    <property type="match status" value="1"/>
</dbReference>
<evidence type="ECO:0000313" key="3">
    <source>
        <dbReference type="Proteomes" id="UP000613011"/>
    </source>
</evidence>